<dbReference type="RefSeq" id="WP_166518343.1">
    <property type="nucleotide sequence ID" value="NZ_JAAABJ010000110.1"/>
</dbReference>
<proteinExistence type="predicted"/>
<protein>
    <submittedName>
        <fullName evidence="1">Uncharacterized protein</fullName>
    </submittedName>
</protein>
<dbReference type="Proteomes" id="UP000553459">
    <property type="component" value="Unassembled WGS sequence"/>
</dbReference>
<gene>
    <name evidence="1" type="ORF">GNY06_00590</name>
</gene>
<sequence>YSIKFYVAGGRSGLQEFEGLNVFVHIELLTSVENILEFDQIDPIEEFNILFEKGELNDGVSFKI</sequence>
<evidence type="ECO:0000313" key="2">
    <source>
        <dbReference type="Proteomes" id="UP000553459"/>
    </source>
</evidence>
<comment type="caution">
    <text evidence="1">The sequence shown here is derived from an EMBL/GenBank/DDBJ whole genome shotgun (WGS) entry which is preliminary data.</text>
</comment>
<accession>A0A845PPB8</accession>
<keyword evidence="2" id="KW-1185">Reference proteome</keyword>
<feature type="non-terminal residue" evidence="1">
    <location>
        <position position="1"/>
    </location>
</feature>
<evidence type="ECO:0000313" key="1">
    <source>
        <dbReference type="EMBL" id="NAW49952.1"/>
    </source>
</evidence>
<name>A0A845PPB8_9FLAO</name>
<reference evidence="1 2" key="1">
    <citation type="submission" date="2019-11" db="EMBL/GenBank/DDBJ databases">
        <title>Characterization of Elizabethkingia argenteiflava sp. nov., isolated from inner surface of Soybean Pods.</title>
        <authorList>
            <person name="Mo S."/>
        </authorList>
    </citation>
    <scope>NUCLEOTIDE SEQUENCE [LARGE SCALE GENOMIC DNA]</scope>
    <source>
        <strain evidence="1 2">YB22</strain>
    </source>
</reference>
<organism evidence="1 2">
    <name type="scientific">Elizabethkingia argenteiflava</name>
    <dbReference type="NCBI Taxonomy" id="2681556"/>
    <lineage>
        <taxon>Bacteria</taxon>
        <taxon>Pseudomonadati</taxon>
        <taxon>Bacteroidota</taxon>
        <taxon>Flavobacteriia</taxon>
        <taxon>Flavobacteriales</taxon>
        <taxon>Weeksellaceae</taxon>
        <taxon>Elizabethkingia</taxon>
    </lineage>
</organism>
<dbReference type="AlphaFoldDB" id="A0A845PPB8"/>
<dbReference type="EMBL" id="JAAABJ010000110">
    <property type="protein sequence ID" value="NAW49952.1"/>
    <property type="molecule type" value="Genomic_DNA"/>
</dbReference>